<sequence length="44" mass="5618">MYQWQFFILLYVEARIQAQTTVILNFFFFYNFQNIAPNYFTFYR</sequence>
<dbReference type="EMBL" id="UZAG01022296">
    <property type="protein sequence ID" value="VDO53179.1"/>
    <property type="molecule type" value="Genomic_DNA"/>
</dbReference>
<protein>
    <submittedName>
        <fullName evidence="1 3">Uncharacterized protein</fullName>
    </submittedName>
</protein>
<evidence type="ECO:0000313" key="1">
    <source>
        <dbReference type="EMBL" id="VDO53179.1"/>
    </source>
</evidence>
<proteinExistence type="predicted"/>
<name>A0A0R3RB61_9BILA</name>
<evidence type="ECO:0000313" key="2">
    <source>
        <dbReference type="Proteomes" id="UP000280834"/>
    </source>
</evidence>
<dbReference type="AlphaFoldDB" id="A0A0R3RB61"/>
<accession>A0A0R3RB61</accession>
<keyword evidence="2" id="KW-1185">Reference proteome</keyword>
<organism evidence="3">
    <name type="scientific">Brugia timori</name>
    <dbReference type="NCBI Taxonomy" id="42155"/>
    <lineage>
        <taxon>Eukaryota</taxon>
        <taxon>Metazoa</taxon>
        <taxon>Ecdysozoa</taxon>
        <taxon>Nematoda</taxon>
        <taxon>Chromadorea</taxon>
        <taxon>Rhabditida</taxon>
        <taxon>Spirurina</taxon>
        <taxon>Spiruromorpha</taxon>
        <taxon>Filarioidea</taxon>
        <taxon>Onchocercidae</taxon>
        <taxon>Brugia</taxon>
    </lineage>
</organism>
<gene>
    <name evidence="1" type="ORF">BTMF_LOCUS15247</name>
</gene>
<evidence type="ECO:0000313" key="3">
    <source>
        <dbReference type="WBParaSite" id="BTMF_0001727701-mRNA-1"/>
    </source>
</evidence>
<dbReference type="WBParaSite" id="BTMF_0001727701-mRNA-1">
    <property type="protein sequence ID" value="BTMF_0001727701-mRNA-1"/>
    <property type="gene ID" value="BTMF_0001727701"/>
</dbReference>
<dbReference type="Proteomes" id="UP000280834">
    <property type="component" value="Unassembled WGS sequence"/>
</dbReference>
<reference evidence="1 2" key="2">
    <citation type="submission" date="2018-11" db="EMBL/GenBank/DDBJ databases">
        <authorList>
            <consortium name="Pathogen Informatics"/>
        </authorList>
    </citation>
    <scope>NUCLEOTIDE SEQUENCE [LARGE SCALE GENOMIC DNA]</scope>
</reference>
<reference evidence="3" key="1">
    <citation type="submission" date="2017-02" db="UniProtKB">
        <authorList>
            <consortium name="WormBaseParasite"/>
        </authorList>
    </citation>
    <scope>IDENTIFICATION</scope>
</reference>